<gene>
    <name evidence="2" type="ORF">LENED_005843</name>
</gene>
<proteinExistence type="predicted"/>
<evidence type="ECO:0000313" key="3">
    <source>
        <dbReference type="Proteomes" id="UP000188533"/>
    </source>
</evidence>
<comment type="caution">
    <text evidence="2">The sequence shown here is derived from an EMBL/GenBank/DDBJ whole genome shotgun (WGS) entry which is preliminary data.</text>
</comment>
<keyword evidence="3" id="KW-1185">Reference proteome</keyword>
<evidence type="ECO:0000313" key="2">
    <source>
        <dbReference type="EMBL" id="GAW04077.1"/>
    </source>
</evidence>
<keyword evidence="1" id="KW-0812">Transmembrane</keyword>
<reference evidence="2 3" key="2">
    <citation type="submission" date="2017-02" db="EMBL/GenBank/DDBJ databases">
        <title>A genome survey and senescence transcriptome analysis in Lentinula edodes.</title>
        <authorList>
            <person name="Sakamoto Y."/>
            <person name="Nakade K."/>
            <person name="Sato S."/>
            <person name="Yoshida Y."/>
            <person name="Miyazaki K."/>
            <person name="Natsume S."/>
            <person name="Konno N."/>
        </authorList>
    </citation>
    <scope>NUCLEOTIDE SEQUENCE [LARGE SCALE GENOMIC DNA]</scope>
    <source>
        <strain evidence="2 3">NBRC 111202</strain>
    </source>
</reference>
<keyword evidence="1" id="KW-1133">Transmembrane helix</keyword>
<accession>A0A1Q3EA35</accession>
<feature type="transmembrane region" description="Helical" evidence="1">
    <location>
        <begin position="97"/>
        <end position="114"/>
    </location>
</feature>
<organism evidence="2 3">
    <name type="scientific">Lentinula edodes</name>
    <name type="common">Shiitake mushroom</name>
    <name type="synonym">Lentinus edodes</name>
    <dbReference type="NCBI Taxonomy" id="5353"/>
    <lineage>
        <taxon>Eukaryota</taxon>
        <taxon>Fungi</taxon>
        <taxon>Dikarya</taxon>
        <taxon>Basidiomycota</taxon>
        <taxon>Agaricomycotina</taxon>
        <taxon>Agaricomycetes</taxon>
        <taxon>Agaricomycetidae</taxon>
        <taxon>Agaricales</taxon>
        <taxon>Marasmiineae</taxon>
        <taxon>Omphalotaceae</taxon>
        <taxon>Lentinula</taxon>
    </lineage>
</organism>
<dbReference type="Proteomes" id="UP000188533">
    <property type="component" value="Unassembled WGS sequence"/>
</dbReference>
<dbReference type="AlphaFoldDB" id="A0A1Q3EA35"/>
<reference evidence="2 3" key="1">
    <citation type="submission" date="2016-08" db="EMBL/GenBank/DDBJ databases">
        <authorList>
            <consortium name="Lentinula edodes genome sequencing consortium"/>
            <person name="Sakamoto Y."/>
            <person name="Nakade K."/>
            <person name="Sato S."/>
            <person name="Yoshida Y."/>
            <person name="Miyazaki K."/>
            <person name="Natsume S."/>
            <person name="Konno N."/>
        </authorList>
    </citation>
    <scope>NUCLEOTIDE SEQUENCE [LARGE SCALE GENOMIC DNA]</scope>
    <source>
        <strain evidence="2 3">NBRC 111202</strain>
    </source>
</reference>
<dbReference type="EMBL" id="BDGU01000175">
    <property type="protein sequence ID" value="GAW04077.1"/>
    <property type="molecule type" value="Genomic_DNA"/>
</dbReference>
<name>A0A1Q3EA35_LENED</name>
<protein>
    <submittedName>
        <fullName evidence="2">Uncharacterized protein</fullName>
    </submittedName>
</protein>
<sequence>MTNKLVQKKAFHPPHLPHPLLFFAGQRKKFSKPSVLHPTLVVDRYQFVSCLYSPKLSSSNPPTTRVIPFLQPSSSSSVSAVFFLTYQLIRALPLMRLNLTFLTTIALVSFAYAVPVPREATSLQVRSDPLKVTSVSVTYNPAGLVVDQGDSGAAESLMKVAINNAMVPKFTRVDDDAFHFKTTSATKDKDKAKFTLEVLKENGKTKNYKGGELNIGTNRMDVSKEPHD</sequence>
<evidence type="ECO:0000256" key="1">
    <source>
        <dbReference type="SAM" id="Phobius"/>
    </source>
</evidence>
<keyword evidence="1" id="KW-0472">Membrane</keyword>